<evidence type="ECO:0000313" key="2">
    <source>
        <dbReference type="WBParaSite" id="JU765_v2.g6158.t1"/>
    </source>
</evidence>
<accession>A0AC34REJ4</accession>
<proteinExistence type="predicted"/>
<dbReference type="WBParaSite" id="JU765_v2.g6158.t1">
    <property type="protein sequence ID" value="JU765_v2.g6158.t1"/>
    <property type="gene ID" value="JU765_v2.g6158"/>
</dbReference>
<organism evidence="1 2">
    <name type="scientific">Panagrolaimus sp. JU765</name>
    <dbReference type="NCBI Taxonomy" id="591449"/>
    <lineage>
        <taxon>Eukaryota</taxon>
        <taxon>Metazoa</taxon>
        <taxon>Ecdysozoa</taxon>
        <taxon>Nematoda</taxon>
        <taxon>Chromadorea</taxon>
        <taxon>Rhabditida</taxon>
        <taxon>Tylenchina</taxon>
        <taxon>Panagrolaimomorpha</taxon>
        <taxon>Panagrolaimoidea</taxon>
        <taxon>Panagrolaimidae</taxon>
        <taxon>Panagrolaimus</taxon>
    </lineage>
</organism>
<reference evidence="2" key="1">
    <citation type="submission" date="2022-11" db="UniProtKB">
        <authorList>
            <consortium name="WormBaseParasite"/>
        </authorList>
    </citation>
    <scope>IDENTIFICATION</scope>
</reference>
<evidence type="ECO:0000313" key="1">
    <source>
        <dbReference type="Proteomes" id="UP000887576"/>
    </source>
</evidence>
<dbReference type="Proteomes" id="UP000887576">
    <property type="component" value="Unplaced"/>
</dbReference>
<sequence length="688" mass="79481">MFRNKERRDSSDDEYYSTLNQHLRVSDEESKRAAKKMYRLINAGLNKVSREDSLRLMLQEVESSKMSQKELIDLLAQNADTEEALHEMANDSEEEKIPAFIKKIKNKLKGKDRETSSFHWKNLNLFVEYLFEKMHMQWRTVFYSVFPLHQLQTLILICLVQFISIQRLLNTLPIISSYLAFIAMIYFTLKMFHEKSVVRERALWTKLVDVFRDKETTHDDAEKETENKEEKQIEPDDGILFAALCFIALADNTDHFAFIAILANSLSCLPLILSKMKYGVGFWMLWKPFYTIRLKFINIGLGLPSISLIGVPLIYLYMIRTQNKSSENVLKTIAPHIVCIVWCDVAVTMWLIGFQYFTFSGCVLTGAMMSLFVFPSYIGAAIAAGVVFSQLRTAINMATTIKVIVTALVLCLPCFVKRIYKWAAKKWNLKAFASESKRQWVLLIVYLCTLLMAISFIYEAGTSYDASSDITNMTWTEFDRHCAPSGTNLIQRQIECSQLKSTAIDWKGTIMSVRVVAIDNSFETLLDYLPDSVGQFLRCFYDTDASDTAKTKTLGVRPNECSLTNLNVYTFEIEVVGPFGERSLSVNKGQIYLTASHTFSEVLKYVDEGDVIRFVGYFDQYPVFKYPPKLRLMQMECIHCKKIYSNKESKHLRFTSVKANNRRLWSRIFYSFKFMFNFIFAPLFTITS</sequence>
<protein>
    <submittedName>
        <fullName evidence="2">Wolframin</fullName>
    </submittedName>
</protein>
<name>A0AC34REJ4_9BILA</name>